<evidence type="ECO:0000259" key="3">
    <source>
        <dbReference type="PROSITE" id="PS51767"/>
    </source>
</evidence>
<dbReference type="CDD" id="cd05471">
    <property type="entry name" value="pepsin_like"/>
    <property type="match status" value="1"/>
</dbReference>
<dbReference type="GO" id="GO:0004190">
    <property type="term" value="F:aspartic-type endopeptidase activity"/>
    <property type="evidence" value="ECO:0007669"/>
    <property type="project" value="InterPro"/>
</dbReference>
<dbReference type="EMBL" id="MZNU01000384">
    <property type="protein sequence ID" value="OWO98645.1"/>
    <property type="molecule type" value="Genomic_DNA"/>
</dbReference>
<dbReference type="InterPro" id="IPR021109">
    <property type="entry name" value="Peptidase_aspartic_dom_sf"/>
</dbReference>
<dbReference type="PROSITE" id="PS51767">
    <property type="entry name" value="PEPTIDASE_A1"/>
    <property type="match status" value="1"/>
</dbReference>
<feature type="chain" id="PRO_5012217066" description="Peptidase A1 domain-containing protein" evidence="2">
    <location>
        <begin position="19"/>
        <end position="393"/>
    </location>
</feature>
<evidence type="ECO:0000313" key="5">
    <source>
        <dbReference type="Proteomes" id="UP000242519"/>
    </source>
</evidence>
<name>A0A218YTM4_9HELO</name>
<dbReference type="Pfam" id="PF00026">
    <property type="entry name" value="Asp"/>
    <property type="match status" value="1"/>
</dbReference>
<sequence length="393" mass="42372">MLFTFHLTLAAAFAVVSARPPKMADYGSAIPLTRIMKVDSMKRIVAKGKARLDTFNTISGMRMFLSGQITNDHISYVAPVLIAGHVRQLLVDTESSLIWCGAEVEFRPSSNAMNTRRRVPITATTGSEIFSGRLLGEKVNLGNLTVPLQSVCQIRNLVGGYSGVDGTLGLGPAALTEKTNEMMETVSTLTMNLISDGSISAEVYGVYLKPDLGNGASEAAGELTVGHINTNRYTGELTYFNTPDFNPASRYWSLEIAEMTFGTTSLASSFTANIDTGTTLIHFPATAYSIFLTSAGGETDTDSGLAAFKTKPTANIDIKIGSTTYTLTPQQYLVPEALYEKLHLATGKYYAWIADSGKHEINSISATIGQKFLENYYSVYDTTNSRIGFAASA</sequence>
<comment type="caution">
    <text evidence="4">The sequence shown here is derived from an EMBL/GenBank/DDBJ whole genome shotgun (WGS) entry which is preliminary data.</text>
</comment>
<dbReference type="Gene3D" id="2.40.70.10">
    <property type="entry name" value="Acid Proteases"/>
    <property type="match status" value="2"/>
</dbReference>
<comment type="similarity">
    <text evidence="1">Belongs to the peptidase A1 family.</text>
</comment>
<accession>A0A218YTM4</accession>
<proteinExistence type="inferred from homology"/>
<dbReference type="STRING" id="503106.A0A218YTM4"/>
<dbReference type="GO" id="GO:0006508">
    <property type="term" value="P:proteolysis"/>
    <property type="evidence" value="ECO:0007669"/>
    <property type="project" value="InterPro"/>
</dbReference>
<dbReference type="InterPro" id="IPR034164">
    <property type="entry name" value="Pepsin-like_dom"/>
</dbReference>
<dbReference type="InterPro" id="IPR001461">
    <property type="entry name" value="Aspartic_peptidase_A1"/>
</dbReference>
<dbReference type="InParanoid" id="A0A218YTM4"/>
<reference evidence="4 5" key="1">
    <citation type="submission" date="2017-04" db="EMBL/GenBank/DDBJ databases">
        <title>Draft genome sequence of Marssonina coronaria NL1: causal agent of apple blotch.</title>
        <authorList>
            <person name="Cheng Q."/>
        </authorList>
    </citation>
    <scope>NUCLEOTIDE SEQUENCE [LARGE SCALE GENOMIC DNA]</scope>
    <source>
        <strain evidence="4 5">NL1</strain>
    </source>
</reference>
<feature type="domain" description="Peptidase A1" evidence="3">
    <location>
        <begin position="76"/>
        <end position="390"/>
    </location>
</feature>
<evidence type="ECO:0000256" key="1">
    <source>
        <dbReference type="ARBA" id="ARBA00007447"/>
    </source>
</evidence>
<keyword evidence="2" id="KW-0732">Signal</keyword>
<keyword evidence="5" id="KW-1185">Reference proteome</keyword>
<dbReference type="OrthoDB" id="660550at2759"/>
<dbReference type="InterPro" id="IPR033121">
    <property type="entry name" value="PEPTIDASE_A1"/>
</dbReference>
<protein>
    <recommendedName>
        <fullName evidence="3">Peptidase A1 domain-containing protein</fullName>
    </recommendedName>
</protein>
<dbReference type="PRINTS" id="PR00792">
    <property type="entry name" value="PEPSIN"/>
</dbReference>
<feature type="signal peptide" evidence="2">
    <location>
        <begin position="1"/>
        <end position="18"/>
    </location>
</feature>
<dbReference type="AlphaFoldDB" id="A0A218YTM4"/>
<evidence type="ECO:0000313" key="4">
    <source>
        <dbReference type="EMBL" id="OWO98645.1"/>
    </source>
</evidence>
<dbReference type="Proteomes" id="UP000242519">
    <property type="component" value="Unassembled WGS sequence"/>
</dbReference>
<dbReference type="PANTHER" id="PTHR47966">
    <property type="entry name" value="BETA-SITE APP-CLEAVING ENZYME, ISOFORM A-RELATED"/>
    <property type="match status" value="1"/>
</dbReference>
<gene>
    <name evidence="4" type="ORF">B2J93_5802</name>
</gene>
<dbReference type="SUPFAM" id="SSF50630">
    <property type="entry name" value="Acid proteases"/>
    <property type="match status" value="1"/>
</dbReference>
<organism evidence="4 5">
    <name type="scientific">Diplocarpon coronariae</name>
    <dbReference type="NCBI Taxonomy" id="2795749"/>
    <lineage>
        <taxon>Eukaryota</taxon>
        <taxon>Fungi</taxon>
        <taxon>Dikarya</taxon>
        <taxon>Ascomycota</taxon>
        <taxon>Pezizomycotina</taxon>
        <taxon>Leotiomycetes</taxon>
        <taxon>Helotiales</taxon>
        <taxon>Drepanopezizaceae</taxon>
        <taxon>Diplocarpon</taxon>
    </lineage>
</organism>
<evidence type="ECO:0000256" key="2">
    <source>
        <dbReference type="SAM" id="SignalP"/>
    </source>
</evidence>
<dbReference type="PANTHER" id="PTHR47966:SF51">
    <property type="entry name" value="BETA-SITE APP-CLEAVING ENZYME, ISOFORM A-RELATED"/>
    <property type="match status" value="1"/>
</dbReference>